<keyword evidence="7" id="KW-1185">Reference proteome</keyword>
<evidence type="ECO:0000256" key="3">
    <source>
        <dbReference type="ARBA" id="ARBA00022989"/>
    </source>
</evidence>
<dbReference type="Proteomes" id="UP000186890">
    <property type="component" value="Unassembled WGS sequence"/>
</dbReference>
<comment type="subcellular location">
    <subcellularLocation>
        <location evidence="1">Membrane</location>
        <topology evidence="1">Multi-pass membrane protein</topology>
    </subcellularLocation>
</comment>
<feature type="transmembrane region" description="Helical" evidence="5">
    <location>
        <begin position="374"/>
        <end position="392"/>
    </location>
</feature>
<name>A0A1Q8E824_9STRE</name>
<dbReference type="AlphaFoldDB" id="A0A1Q8E824"/>
<dbReference type="Pfam" id="PF00654">
    <property type="entry name" value="Voltage_CLC"/>
    <property type="match status" value="1"/>
</dbReference>
<feature type="transmembrane region" description="Helical" evidence="5">
    <location>
        <begin position="224"/>
        <end position="245"/>
    </location>
</feature>
<dbReference type="InterPro" id="IPR050368">
    <property type="entry name" value="ClC-type_chloride_channel"/>
</dbReference>
<keyword evidence="4 5" id="KW-0472">Membrane</keyword>
<dbReference type="GO" id="GO:0016020">
    <property type="term" value="C:membrane"/>
    <property type="evidence" value="ECO:0007669"/>
    <property type="project" value="UniProtKB-SubCell"/>
</dbReference>
<accession>A0A1Q8E824</accession>
<evidence type="ECO:0000256" key="2">
    <source>
        <dbReference type="ARBA" id="ARBA00022692"/>
    </source>
</evidence>
<protein>
    <submittedName>
        <fullName evidence="6">Voltage-gated chloride channel protein</fullName>
    </submittedName>
</protein>
<dbReference type="PANTHER" id="PTHR43427:SF12">
    <property type="entry name" value="CHLORIDE TRANSPORTER"/>
    <property type="match status" value="1"/>
</dbReference>
<feature type="transmembrane region" description="Helical" evidence="5">
    <location>
        <begin position="257"/>
        <end position="276"/>
    </location>
</feature>
<evidence type="ECO:0000313" key="7">
    <source>
        <dbReference type="Proteomes" id="UP000186890"/>
    </source>
</evidence>
<dbReference type="InterPro" id="IPR014743">
    <property type="entry name" value="Cl-channel_core"/>
</dbReference>
<dbReference type="OrthoDB" id="9767361at2"/>
<keyword evidence="3 5" id="KW-1133">Transmembrane helix</keyword>
<evidence type="ECO:0000256" key="5">
    <source>
        <dbReference type="SAM" id="Phobius"/>
    </source>
</evidence>
<dbReference type="Gene3D" id="1.10.3080.10">
    <property type="entry name" value="Clc chloride channel"/>
    <property type="match status" value="1"/>
</dbReference>
<feature type="transmembrane region" description="Helical" evidence="5">
    <location>
        <begin position="297"/>
        <end position="316"/>
    </location>
</feature>
<evidence type="ECO:0000313" key="6">
    <source>
        <dbReference type="EMBL" id="OLF47959.1"/>
    </source>
</evidence>
<proteinExistence type="predicted"/>
<dbReference type="EMBL" id="MSJM01000004">
    <property type="protein sequence ID" value="OLF47959.1"/>
    <property type="molecule type" value="Genomic_DNA"/>
</dbReference>
<keyword evidence="2 5" id="KW-0812">Transmembrane</keyword>
<gene>
    <name evidence="6" type="ORF">BU202_05730</name>
</gene>
<evidence type="ECO:0000256" key="1">
    <source>
        <dbReference type="ARBA" id="ARBA00004141"/>
    </source>
</evidence>
<feature type="transmembrane region" description="Helical" evidence="5">
    <location>
        <begin position="12"/>
        <end position="32"/>
    </location>
</feature>
<dbReference type="PANTHER" id="PTHR43427">
    <property type="entry name" value="CHLORIDE CHANNEL PROTEIN CLC-E"/>
    <property type="match status" value="1"/>
</dbReference>
<sequence>MMKNIKDSYQHSYGLCLRLALVGVLIGLIVGAVDTIFGRVLLLIGDVRSAHLPYLLPFLALAGLVIVALYQRFGKDTQKGMGLIFEVAHGDSEVIPLRLLPLVVVSTWLTHLFGGSAGREGVAVQLGATISHRFRHCLSFPNSSQVLVVTGMAAGFAGLFQTPLAGLFFALEVVTLGQLNLYALVPSLFAVYTASRFSHFLGLEKFSHVLPLTQTITVEVFLKCLLLGLLFGLTGNVFVSLQSFFKKQAIDYLKNPYWRIALIGGVLSLALFFAHFGRYAGLGTNLIEASFSTHQIYSYDFLLKLLFTTLTLAVGFQGGEVTPLFAIGASLGVILAPVFGLPIELVAAAGYISVFASATNTLLAPILIGGEVFGFQNLPFFAITVIISYMLNRRQSIYGLQKAVAVDAE</sequence>
<evidence type="ECO:0000256" key="4">
    <source>
        <dbReference type="ARBA" id="ARBA00023136"/>
    </source>
</evidence>
<dbReference type="PRINTS" id="PR00762">
    <property type="entry name" value="CLCHANNEL"/>
</dbReference>
<organism evidence="6 7">
    <name type="scientific">Streptococcus cuniculi</name>
    <dbReference type="NCBI Taxonomy" id="1432788"/>
    <lineage>
        <taxon>Bacteria</taxon>
        <taxon>Bacillati</taxon>
        <taxon>Bacillota</taxon>
        <taxon>Bacilli</taxon>
        <taxon>Lactobacillales</taxon>
        <taxon>Streptococcaceae</taxon>
        <taxon>Streptococcus</taxon>
    </lineage>
</organism>
<comment type="caution">
    <text evidence="6">The sequence shown here is derived from an EMBL/GenBank/DDBJ whole genome shotgun (WGS) entry which is preliminary data.</text>
</comment>
<feature type="transmembrane region" description="Helical" evidence="5">
    <location>
        <begin position="181"/>
        <end position="203"/>
    </location>
</feature>
<feature type="transmembrane region" description="Helical" evidence="5">
    <location>
        <begin position="322"/>
        <end position="341"/>
    </location>
</feature>
<dbReference type="SUPFAM" id="SSF81340">
    <property type="entry name" value="Clc chloride channel"/>
    <property type="match status" value="1"/>
</dbReference>
<dbReference type="GO" id="GO:0015108">
    <property type="term" value="F:chloride transmembrane transporter activity"/>
    <property type="evidence" value="ECO:0007669"/>
    <property type="project" value="InterPro"/>
</dbReference>
<dbReference type="InterPro" id="IPR001807">
    <property type="entry name" value="ClC"/>
</dbReference>
<feature type="transmembrane region" description="Helical" evidence="5">
    <location>
        <begin position="146"/>
        <end position="169"/>
    </location>
</feature>
<reference evidence="7" key="1">
    <citation type="submission" date="2016-12" db="EMBL/GenBank/DDBJ databases">
        <authorList>
            <person name="Gulvik C.A."/>
        </authorList>
    </citation>
    <scope>NUCLEOTIDE SEQUENCE [LARGE SCALE GENOMIC DNA]</scope>
    <source>
        <strain evidence="7">NED12-00049-6B</strain>
    </source>
</reference>
<feature type="transmembrane region" description="Helical" evidence="5">
    <location>
        <begin position="52"/>
        <end position="70"/>
    </location>
</feature>